<comment type="caution">
    <text evidence="1">The sequence shown here is derived from an EMBL/GenBank/DDBJ whole genome shotgun (WGS) entry which is preliminary data.</text>
</comment>
<evidence type="ECO:0000313" key="2">
    <source>
        <dbReference type="Proteomes" id="UP001501666"/>
    </source>
</evidence>
<keyword evidence="2" id="KW-1185">Reference proteome</keyword>
<proteinExistence type="predicted"/>
<sequence length="59" mass="6224">MLLAEPLPVAELEGVSEPVVSATAGDAVTRAPAARRPQRTAVVVMRDRGLSFHVADRVS</sequence>
<organism evidence="1 2">
    <name type="scientific">Nonomuraea recticatena</name>
    <dbReference type="NCBI Taxonomy" id="46178"/>
    <lineage>
        <taxon>Bacteria</taxon>
        <taxon>Bacillati</taxon>
        <taxon>Actinomycetota</taxon>
        <taxon>Actinomycetes</taxon>
        <taxon>Streptosporangiales</taxon>
        <taxon>Streptosporangiaceae</taxon>
        <taxon>Nonomuraea</taxon>
    </lineage>
</organism>
<reference evidence="1 2" key="1">
    <citation type="journal article" date="2019" name="Int. J. Syst. Evol. Microbiol.">
        <title>The Global Catalogue of Microorganisms (GCM) 10K type strain sequencing project: providing services to taxonomists for standard genome sequencing and annotation.</title>
        <authorList>
            <consortium name="The Broad Institute Genomics Platform"/>
            <consortium name="The Broad Institute Genome Sequencing Center for Infectious Disease"/>
            <person name="Wu L."/>
            <person name="Ma J."/>
        </authorList>
    </citation>
    <scope>NUCLEOTIDE SEQUENCE [LARGE SCALE GENOMIC DNA]</scope>
    <source>
        <strain evidence="1 2">JCM 6835</strain>
    </source>
</reference>
<protein>
    <submittedName>
        <fullName evidence="1">Uncharacterized protein</fullName>
    </submittedName>
</protein>
<dbReference type="Proteomes" id="UP001501666">
    <property type="component" value="Unassembled WGS sequence"/>
</dbReference>
<gene>
    <name evidence="1" type="ORF">GCM10010412_036010</name>
</gene>
<dbReference type="EMBL" id="BAAATE010000008">
    <property type="protein sequence ID" value="GAA2662339.1"/>
    <property type="molecule type" value="Genomic_DNA"/>
</dbReference>
<evidence type="ECO:0000313" key="1">
    <source>
        <dbReference type="EMBL" id="GAA2662339.1"/>
    </source>
</evidence>
<accession>A0ABN3RW61</accession>
<name>A0ABN3RW61_9ACTN</name>